<name>A0A1C6VLI5_9ACTN</name>
<proteinExistence type="predicted"/>
<organism evidence="2 4">
    <name type="scientific">Micromonospora peucetia</name>
    <dbReference type="NCBI Taxonomy" id="47871"/>
    <lineage>
        <taxon>Bacteria</taxon>
        <taxon>Bacillati</taxon>
        <taxon>Actinomycetota</taxon>
        <taxon>Actinomycetes</taxon>
        <taxon>Micromonosporales</taxon>
        <taxon>Micromonosporaceae</taxon>
        <taxon>Micromonospora</taxon>
    </lineage>
</organism>
<feature type="compositionally biased region" description="Low complexity" evidence="1">
    <location>
        <begin position="15"/>
        <end position="27"/>
    </location>
</feature>
<evidence type="ECO:0000313" key="4">
    <source>
        <dbReference type="Proteomes" id="UP000199343"/>
    </source>
</evidence>
<keyword evidence="5" id="KW-1185">Reference proteome</keyword>
<dbReference type="Proteomes" id="UP000199343">
    <property type="component" value="Unassembled WGS sequence"/>
</dbReference>
<reference evidence="3 5" key="2">
    <citation type="submission" date="2022-10" db="EMBL/GenBank/DDBJ databases">
        <title>The complete genomes of actinobacterial strains from the NBC collection.</title>
        <authorList>
            <person name="Joergensen T.S."/>
            <person name="Alvarez Arevalo M."/>
            <person name="Sterndorff E.B."/>
            <person name="Faurdal D."/>
            <person name="Vuksanovic O."/>
            <person name="Mourched A.-S."/>
            <person name="Charusanti P."/>
            <person name="Shaw S."/>
            <person name="Blin K."/>
            <person name="Weber T."/>
        </authorList>
    </citation>
    <scope>NUCLEOTIDE SEQUENCE [LARGE SCALE GENOMIC DNA]</scope>
    <source>
        <strain evidence="3 5">NBC 01809</strain>
    </source>
</reference>
<gene>
    <name evidence="2" type="ORF">GA0070608_3452</name>
    <name evidence="3" type="ORF">OIE14_20585</name>
</gene>
<sequence length="60" mass="6097">MSSYRDSAPLYDMFPATVGADPAGTAPTPGPRPTPTPPPVPRPVPHPGPPPRAGDAGQRA</sequence>
<dbReference type="EMBL" id="CP109071">
    <property type="protein sequence ID" value="WSA30570.1"/>
    <property type="molecule type" value="Genomic_DNA"/>
</dbReference>
<feature type="region of interest" description="Disordered" evidence="1">
    <location>
        <begin position="1"/>
        <end position="60"/>
    </location>
</feature>
<dbReference type="RefSeq" id="WP_091629188.1">
    <property type="nucleotide sequence ID" value="NZ_CP109071.1"/>
</dbReference>
<evidence type="ECO:0000313" key="3">
    <source>
        <dbReference type="EMBL" id="WSA30570.1"/>
    </source>
</evidence>
<feature type="compositionally biased region" description="Pro residues" evidence="1">
    <location>
        <begin position="28"/>
        <end position="52"/>
    </location>
</feature>
<evidence type="ECO:0000256" key="1">
    <source>
        <dbReference type="SAM" id="MobiDB-lite"/>
    </source>
</evidence>
<evidence type="ECO:0000313" key="2">
    <source>
        <dbReference type="EMBL" id="SCL67183.1"/>
    </source>
</evidence>
<dbReference type="Proteomes" id="UP001334804">
    <property type="component" value="Chromosome"/>
</dbReference>
<reference evidence="2 4" key="1">
    <citation type="submission" date="2016-06" db="EMBL/GenBank/DDBJ databases">
        <authorList>
            <person name="Kjaerup R.B."/>
            <person name="Dalgaard T.S."/>
            <person name="Juul-Madsen H.R."/>
        </authorList>
    </citation>
    <scope>NUCLEOTIDE SEQUENCE [LARGE SCALE GENOMIC DNA]</scope>
    <source>
        <strain evidence="2 4">DSM 43363</strain>
    </source>
</reference>
<accession>A0A1C6VLI5</accession>
<protein>
    <submittedName>
        <fullName evidence="2">Uncharacterized protein</fullName>
    </submittedName>
</protein>
<dbReference type="EMBL" id="FMIC01000002">
    <property type="protein sequence ID" value="SCL67183.1"/>
    <property type="molecule type" value="Genomic_DNA"/>
</dbReference>
<evidence type="ECO:0000313" key="5">
    <source>
        <dbReference type="Proteomes" id="UP001334804"/>
    </source>
</evidence>
<dbReference type="STRING" id="47871.GA0070608_3452"/>
<dbReference type="AlphaFoldDB" id="A0A1C6VLI5"/>